<reference evidence="1 2" key="1">
    <citation type="submission" date="2019-08" db="EMBL/GenBank/DDBJ databases">
        <title>Draft genome sequences of two oriental melons (Cucumis melo L. var makuwa).</title>
        <authorList>
            <person name="Kwon S.-Y."/>
        </authorList>
    </citation>
    <scope>NUCLEOTIDE SEQUENCE [LARGE SCALE GENOMIC DNA]</scope>
    <source>
        <strain evidence="2">cv. SW 3</strain>
        <tissue evidence="1">Leaf</tissue>
    </source>
</reference>
<comment type="caution">
    <text evidence="1">The sequence shown here is derived from an EMBL/GenBank/DDBJ whole genome shotgun (WGS) entry which is preliminary data.</text>
</comment>
<dbReference type="EMBL" id="SSTE01011259">
    <property type="protein sequence ID" value="KAA0051579.1"/>
    <property type="molecule type" value="Genomic_DNA"/>
</dbReference>
<dbReference type="PANTHER" id="PTHR33710">
    <property type="entry name" value="BNAC02G09200D PROTEIN"/>
    <property type="match status" value="1"/>
</dbReference>
<dbReference type="AlphaFoldDB" id="A0A5A7UDN4"/>
<sequence length="199" mass="23637">MESSGRSEGILILWNHLKYKIATTYTRNFSISIQVENNSGYIWWLTALYAWLLAEDFTIVRWHSETNAINSDDNGMHNFNNLITRNCLIESLLSNNKYTWSNLRIVATLSRLDRFLYIGNWEQNNNFHYPRVISRYISDHFPIVLESEQIEWCPCPFLLNNSSLKERDFKTNIQVWWENTRQPGKHGYHFLQRLKALAS</sequence>
<organism evidence="1 2">
    <name type="scientific">Cucumis melo var. makuwa</name>
    <name type="common">Oriental melon</name>
    <dbReference type="NCBI Taxonomy" id="1194695"/>
    <lineage>
        <taxon>Eukaryota</taxon>
        <taxon>Viridiplantae</taxon>
        <taxon>Streptophyta</taxon>
        <taxon>Embryophyta</taxon>
        <taxon>Tracheophyta</taxon>
        <taxon>Spermatophyta</taxon>
        <taxon>Magnoliopsida</taxon>
        <taxon>eudicotyledons</taxon>
        <taxon>Gunneridae</taxon>
        <taxon>Pentapetalae</taxon>
        <taxon>rosids</taxon>
        <taxon>fabids</taxon>
        <taxon>Cucurbitales</taxon>
        <taxon>Cucurbitaceae</taxon>
        <taxon>Benincaseae</taxon>
        <taxon>Cucumis</taxon>
    </lineage>
</organism>
<evidence type="ECO:0000313" key="2">
    <source>
        <dbReference type="Proteomes" id="UP000321393"/>
    </source>
</evidence>
<evidence type="ECO:0000313" key="1">
    <source>
        <dbReference type="EMBL" id="KAA0051579.1"/>
    </source>
</evidence>
<accession>A0A5A7UDN4</accession>
<dbReference type="OrthoDB" id="1881450at2759"/>
<protein>
    <submittedName>
        <fullName evidence="1">LINE-1 retrotransposable element ORF2 protein</fullName>
    </submittedName>
</protein>
<dbReference type="SUPFAM" id="SSF56219">
    <property type="entry name" value="DNase I-like"/>
    <property type="match status" value="1"/>
</dbReference>
<gene>
    <name evidence="1" type="ORF">E6C27_scaffold174G001210</name>
</gene>
<dbReference type="PANTHER" id="PTHR33710:SF64">
    <property type="entry name" value="ENDONUCLEASE_EXONUCLEASE_PHOSPHATASE DOMAIN-CONTAINING PROTEIN"/>
    <property type="match status" value="1"/>
</dbReference>
<name>A0A5A7UDN4_CUCMM</name>
<dbReference type="InterPro" id="IPR036691">
    <property type="entry name" value="Endo/exonu/phosph_ase_sf"/>
</dbReference>
<dbReference type="Proteomes" id="UP000321393">
    <property type="component" value="Unassembled WGS sequence"/>
</dbReference>
<proteinExistence type="predicted"/>
<dbReference type="Gene3D" id="3.60.10.10">
    <property type="entry name" value="Endonuclease/exonuclease/phosphatase"/>
    <property type="match status" value="1"/>
</dbReference>